<dbReference type="GO" id="GO:0003756">
    <property type="term" value="F:protein disulfide isomerase activity"/>
    <property type="evidence" value="ECO:0007669"/>
    <property type="project" value="TreeGrafter"/>
</dbReference>
<evidence type="ECO:0000259" key="2">
    <source>
        <dbReference type="PROSITE" id="PS51352"/>
    </source>
</evidence>
<dbReference type="Pfam" id="PF00085">
    <property type="entry name" value="Thioredoxin"/>
    <property type="match status" value="1"/>
</dbReference>
<feature type="compositionally biased region" description="Basic and acidic residues" evidence="1">
    <location>
        <begin position="486"/>
        <end position="502"/>
    </location>
</feature>
<organism evidence="3 4">
    <name type="scientific">Cymbomonas tetramitiformis</name>
    <dbReference type="NCBI Taxonomy" id="36881"/>
    <lineage>
        <taxon>Eukaryota</taxon>
        <taxon>Viridiplantae</taxon>
        <taxon>Chlorophyta</taxon>
        <taxon>Pyramimonadophyceae</taxon>
        <taxon>Pyramimonadales</taxon>
        <taxon>Pyramimonadaceae</taxon>
        <taxon>Cymbomonas</taxon>
    </lineage>
</organism>
<dbReference type="CDD" id="cd02961">
    <property type="entry name" value="PDI_a_family"/>
    <property type="match status" value="1"/>
</dbReference>
<dbReference type="Proteomes" id="UP001190700">
    <property type="component" value="Unassembled WGS sequence"/>
</dbReference>
<dbReference type="Gene3D" id="3.40.30.10">
    <property type="entry name" value="Glutaredoxin"/>
    <property type="match status" value="1"/>
</dbReference>
<dbReference type="InterPro" id="IPR036249">
    <property type="entry name" value="Thioredoxin-like_sf"/>
</dbReference>
<feature type="domain" description="Thioredoxin" evidence="2">
    <location>
        <begin position="97"/>
        <end position="271"/>
    </location>
</feature>
<dbReference type="Pfam" id="PF01847">
    <property type="entry name" value="VHL"/>
    <property type="match status" value="1"/>
</dbReference>
<dbReference type="InterPro" id="IPR051063">
    <property type="entry name" value="PDI"/>
</dbReference>
<dbReference type="PANTHER" id="PTHR45672">
    <property type="entry name" value="PROTEIN DISULFIDE-ISOMERASE C17H9.14C-RELATED"/>
    <property type="match status" value="1"/>
</dbReference>
<dbReference type="InterPro" id="IPR013766">
    <property type="entry name" value="Thioredoxin_domain"/>
</dbReference>
<dbReference type="EMBL" id="LGRX02033213">
    <property type="protein sequence ID" value="KAK3242219.1"/>
    <property type="molecule type" value="Genomic_DNA"/>
</dbReference>
<dbReference type="GO" id="GO:0005783">
    <property type="term" value="C:endoplasmic reticulum"/>
    <property type="evidence" value="ECO:0007669"/>
    <property type="project" value="TreeGrafter"/>
</dbReference>
<protein>
    <recommendedName>
        <fullName evidence="2">Thioredoxin domain-containing protein</fullName>
    </recommendedName>
</protein>
<dbReference type="GO" id="GO:0006457">
    <property type="term" value="P:protein folding"/>
    <property type="evidence" value="ECO:0007669"/>
    <property type="project" value="TreeGrafter"/>
</dbReference>
<dbReference type="InterPro" id="IPR037140">
    <property type="entry name" value="VHL_beta_dom_sf"/>
</dbReference>
<reference evidence="3 4" key="1">
    <citation type="journal article" date="2015" name="Genome Biol. Evol.">
        <title>Comparative Genomics of a Bacterivorous Green Alga Reveals Evolutionary Causalities and Consequences of Phago-Mixotrophic Mode of Nutrition.</title>
        <authorList>
            <person name="Burns J.A."/>
            <person name="Paasch A."/>
            <person name="Narechania A."/>
            <person name="Kim E."/>
        </authorList>
    </citation>
    <scope>NUCLEOTIDE SEQUENCE [LARGE SCALE GENOMIC DNA]</scope>
    <source>
        <strain evidence="3 4">PLY_AMNH</strain>
    </source>
</reference>
<dbReference type="SUPFAM" id="SSF49468">
    <property type="entry name" value="VHL"/>
    <property type="match status" value="1"/>
</dbReference>
<dbReference type="InterPro" id="IPR024053">
    <property type="entry name" value="VHL_beta_dom"/>
</dbReference>
<feature type="region of interest" description="Disordered" evidence="1">
    <location>
        <begin position="481"/>
        <end position="516"/>
    </location>
</feature>
<keyword evidence="4" id="KW-1185">Reference proteome</keyword>
<sequence length="625" mass="68453">MTVSDSRTISRMIVLISLLYRVYISCGTAIKGLSSPDERVVVRTRTQEDPPGARFLEPHVPFPLDKLLRSTQRTFHAELPDHVQCTSADGPFCFQQMQAGIHKPSAALDAVETDPYEGKSTVFAIKAVKDFDNVLSLRTTLVEFFHPDPAVCPQCKEALIELEMAAKELRHSGVTVVKVNCAEAAEICDEQGADTRELPDVRLFMGSKSASAKFVQEEDSEEDVPWAASSLVSFVTDSRMHSIIRMVSKLAEVTGVSSLQDSLQDAEAIWMDLDELEEIEEATATFKTDLEDISKQLSALGFTPPVRPREPEAVPPAVLATPQAQIMAASEDEDEYLDDDEDDDEDDEDDEDDAEERELLVAKNEMERLLEKFLANSEQLSAHSSVLAARDAAAAQQPEGGQDAANMGREGAATAAQQLERGLTAVDMGREEGVTAAQRPEGGLRPVDMGREGEVDAAQRPEGGLTAVDMGKPKWDVEELAEEVPTEGRAEAAEARTGKGKEAAAQASSRPDARSRSALRRAVEDQMLSGIDKVDGVVSKATDMSRVIEFVNNSPRSISLFWVDFRGTEKEYIKLKPQEKQRLSTYVSHVWVAREASGLGRAIRVIVVEPGLGPQKENIVYHADE</sequence>
<evidence type="ECO:0000313" key="3">
    <source>
        <dbReference type="EMBL" id="KAK3242219.1"/>
    </source>
</evidence>
<name>A0AAE0BUB0_9CHLO</name>
<feature type="compositionally biased region" description="Acidic residues" evidence="1">
    <location>
        <begin position="330"/>
        <end position="355"/>
    </location>
</feature>
<evidence type="ECO:0000313" key="4">
    <source>
        <dbReference type="Proteomes" id="UP001190700"/>
    </source>
</evidence>
<feature type="region of interest" description="Disordered" evidence="1">
    <location>
        <begin position="329"/>
        <end position="355"/>
    </location>
</feature>
<feature type="region of interest" description="Disordered" evidence="1">
    <location>
        <begin position="391"/>
        <end position="415"/>
    </location>
</feature>
<evidence type="ECO:0000256" key="1">
    <source>
        <dbReference type="SAM" id="MobiDB-lite"/>
    </source>
</evidence>
<dbReference type="AlphaFoldDB" id="A0AAE0BUB0"/>
<dbReference type="InterPro" id="IPR036208">
    <property type="entry name" value="VHL_sf"/>
</dbReference>
<comment type="caution">
    <text evidence="3">The sequence shown here is derived from an EMBL/GenBank/DDBJ whole genome shotgun (WGS) entry which is preliminary data.</text>
</comment>
<gene>
    <name evidence="3" type="ORF">CYMTET_48090</name>
</gene>
<accession>A0AAE0BUB0</accession>
<proteinExistence type="predicted"/>
<dbReference type="Gene3D" id="2.60.40.780">
    <property type="entry name" value="von Hippel-Lindau disease tumour suppressor, beta domain"/>
    <property type="match status" value="1"/>
</dbReference>
<dbReference type="PROSITE" id="PS51352">
    <property type="entry name" value="THIOREDOXIN_2"/>
    <property type="match status" value="1"/>
</dbReference>
<dbReference type="SUPFAM" id="SSF52833">
    <property type="entry name" value="Thioredoxin-like"/>
    <property type="match status" value="1"/>
</dbReference>